<protein>
    <submittedName>
        <fullName evidence="9">Phosphatase PAP2 family protein</fullName>
    </submittedName>
</protein>
<keyword evidence="3 7" id="KW-0812">Transmembrane</keyword>
<keyword evidence="6 7" id="KW-0472">Membrane</keyword>
<evidence type="ECO:0000256" key="1">
    <source>
        <dbReference type="ARBA" id="ARBA00004651"/>
    </source>
</evidence>
<dbReference type="InterPro" id="IPR036938">
    <property type="entry name" value="PAP2/HPO_sf"/>
</dbReference>
<evidence type="ECO:0000256" key="4">
    <source>
        <dbReference type="ARBA" id="ARBA00022801"/>
    </source>
</evidence>
<dbReference type="EMBL" id="JABZMI010000079">
    <property type="protein sequence ID" value="MBF1164522.1"/>
    <property type="molecule type" value="Genomic_DNA"/>
</dbReference>
<sequence>MNAFELMDGALLVWLNDWRHPALTAGMGFVTWLGSLLVLLPLALAIGGWGNGSRHRRMSLFLPAAVLGAAGIAHLLKWTVDRERPDLFPSLVAMPADASFPSAHAMQVTAFVAAWLVASGSVRRVGPVLAGLLVVTAVGFSRLYLQVHFPSDVLFGIFGGLLWVGLLGRLPVWRRG</sequence>
<feature type="transmembrane region" description="Helical" evidence="7">
    <location>
        <begin position="153"/>
        <end position="172"/>
    </location>
</feature>
<reference evidence="9" key="1">
    <citation type="submission" date="2020-04" db="EMBL/GenBank/DDBJ databases">
        <title>Deep metagenomics examines the oral microbiome during advanced dental caries in children, revealing novel taxa and co-occurrences with host molecules.</title>
        <authorList>
            <person name="Baker J.L."/>
            <person name="Morton J.T."/>
            <person name="Dinis M."/>
            <person name="Alvarez R."/>
            <person name="Tran N.C."/>
            <person name="Knight R."/>
            <person name="Edlund A."/>
        </authorList>
    </citation>
    <scope>NUCLEOTIDE SEQUENCE</scope>
    <source>
        <strain evidence="9">JCVI_32_bin.24</strain>
    </source>
</reference>
<dbReference type="RefSeq" id="WP_157275038.1">
    <property type="nucleotide sequence ID" value="NZ_JARBJQ010000003.1"/>
</dbReference>
<dbReference type="AlphaFoldDB" id="A0A930G150"/>
<proteinExistence type="predicted"/>
<dbReference type="Pfam" id="PF01569">
    <property type="entry name" value="PAP2"/>
    <property type="match status" value="1"/>
</dbReference>
<accession>A0A930G150</accession>
<comment type="caution">
    <text evidence="9">The sequence shown here is derived from an EMBL/GenBank/DDBJ whole genome shotgun (WGS) entry which is preliminary data.</text>
</comment>
<evidence type="ECO:0000313" key="9">
    <source>
        <dbReference type="EMBL" id="MBF1164522.1"/>
    </source>
</evidence>
<feature type="transmembrane region" description="Helical" evidence="7">
    <location>
        <begin position="125"/>
        <end position="147"/>
    </location>
</feature>
<evidence type="ECO:0000256" key="3">
    <source>
        <dbReference type="ARBA" id="ARBA00022692"/>
    </source>
</evidence>
<keyword evidence="4" id="KW-0378">Hydrolase</keyword>
<evidence type="ECO:0000256" key="2">
    <source>
        <dbReference type="ARBA" id="ARBA00022475"/>
    </source>
</evidence>
<evidence type="ECO:0000313" key="10">
    <source>
        <dbReference type="Proteomes" id="UP000718593"/>
    </source>
</evidence>
<dbReference type="InterPro" id="IPR000326">
    <property type="entry name" value="PAP2/HPO"/>
</dbReference>
<dbReference type="PANTHER" id="PTHR14969:SF62">
    <property type="entry name" value="DECAPRENYLPHOSPHORYL-5-PHOSPHORIBOSE PHOSPHATASE RV3807C-RELATED"/>
    <property type="match status" value="1"/>
</dbReference>
<dbReference type="SMART" id="SM00014">
    <property type="entry name" value="acidPPc"/>
    <property type="match status" value="1"/>
</dbReference>
<evidence type="ECO:0000256" key="5">
    <source>
        <dbReference type="ARBA" id="ARBA00022989"/>
    </source>
</evidence>
<feature type="transmembrane region" description="Helical" evidence="7">
    <location>
        <begin position="58"/>
        <end position="78"/>
    </location>
</feature>
<comment type="subcellular location">
    <subcellularLocation>
        <location evidence="1">Cell membrane</location>
        <topology evidence="1">Multi-pass membrane protein</topology>
    </subcellularLocation>
</comment>
<keyword evidence="5 7" id="KW-1133">Transmembrane helix</keyword>
<evidence type="ECO:0000259" key="8">
    <source>
        <dbReference type="SMART" id="SM00014"/>
    </source>
</evidence>
<dbReference type="GO" id="GO:0016787">
    <property type="term" value="F:hydrolase activity"/>
    <property type="evidence" value="ECO:0007669"/>
    <property type="project" value="UniProtKB-KW"/>
</dbReference>
<gene>
    <name evidence="9" type="ORF">HXL68_05735</name>
</gene>
<keyword evidence="2" id="KW-1003">Cell membrane</keyword>
<evidence type="ECO:0000256" key="6">
    <source>
        <dbReference type="ARBA" id="ARBA00023136"/>
    </source>
</evidence>
<dbReference type="Proteomes" id="UP000718593">
    <property type="component" value="Unassembled WGS sequence"/>
</dbReference>
<dbReference type="Gene3D" id="1.20.144.10">
    <property type="entry name" value="Phosphatidic acid phosphatase type 2/haloperoxidase"/>
    <property type="match status" value="1"/>
</dbReference>
<feature type="transmembrane region" description="Helical" evidence="7">
    <location>
        <begin position="20"/>
        <end position="46"/>
    </location>
</feature>
<organism evidence="9 10">
    <name type="scientific">Dechloromonas agitata</name>
    <dbReference type="NCBI Taxonomy" id="73030"/>
    <lineage>
        <taxon>Bacteria</taxon>
        <taxon>Pseudomonadati</taxon>
        <taxon>Pseudomonadota</taxon>
        <taxon>Betaproteobacteria</taxon>
        <taxon>Rhodocyclales</taxon>
        <taxon>Azonexaceae</taxon>
        <taxon>Dechloromonas</taxon>
    </lineage>
</organism>
<name>A0A930G150_9RHOO</name>
<feature type="transmembrane region" description="Helical" evidence="7">
    <location>
        <begin position="98"/>
        <end position="118"/>
    </location>
</feature>
<feature type="domain" description="Phosphatidic acid phosphatase type 2/haloperoxidase" evidence="8">
    <location>
        <begin position="56"/>
        <end position="168"/>
    </location>
</feature>
<dbReference type="PANTHER" id="PTHR14969">
    <property type="entry name" value="SPHINGOSINE-1-PHOSPHATE PHOSPHOHYDROLASE"/>
    <property type="match status" value="1"/>
</dbReference>
<dbReference type="GO" id="GO:0005886">
    <property type="term" value="C:plasma membrane"/>
    <property type="evidence" value="ECO:0007669"/>
    <property type="project" value="UniProtKB-SubCell"/>
</dbReference>
<dbReference type="SUPFAM" id="SSF48317">
    <property type="entry name" value="Acid phosphatase/Vanadium-dependent haloperoxidase"/>
    <property type="match status" value="1"/>
</dbReference>
<evidence type="ECO:0000256" key="7">
    <source>
        <dbReference type="SAM" id="Phobius"/>
    </source>
</evidence>